<feature type="transmembrane region" description="Helical" evidence="8">
    <location>
        <begin position="27"/>
        <end position="47"/>
    </location>
</feature>
<dbReference type="GO" id="GO:0005524">
    <property type="term" value="F:ATP binding"/>
    <property type="evidence" value="ECO:0007669"/>
    <property type="project" value="UniProtKB-KW"/>
</dbReference>
<evidence type="ECO:0000313" key="11">
    <source>
        <dbReference type="EMBL" id="NOH71652.1"/>
    </source>
</evidence>
<feature type="transmembrane region" description="Helical" evidence="8">
    <location>
        <begin position="138"/>
        <end position="160"/>
    </location>
</feature>
<dbReference type="GO" id="GO:0015421">
    <property type="term" value="F:ABC-type oligopeptide transporter activity"/>
    <property type="evidence" value="ECO:0007669"/>
    <property type="project" value="TreeGrafter"/>
</dbReference>
<dbReference type="PROSITE" id="PS00211">
    <property type="entry name" value="ABC_TRANSPORTER_1"/>
    <property type="match status" value="1"/>
</dbReference>
<evidence type="ECO:0000256" key="5">
    <source>
        <dbReference type="ARBA" id="ARBA00022840"/>
    </source>
</evidence>
<dbReference type="PROSITE" id="PS50893">
    <property type="entry name" value="ABC_TRANSPORTER_2"/>
    <property type="match status" value="1"/>
</dbReference>
<dbReference type="AlphaFoldDB" id="A0A427TYS9"/>
<feature type="transmembrane region" description="Helical" evidence="8">
    <location>
        <begin position="166"/>
        <end position="190"/>
    </location>
</feature>
<evidence type="ECO:0000256" key="3">
    <source>
        <dbReference type="ARBA" id="ARBA00022692"/>
    </source>
</evidence>
<comment type="caution">
    <text evidence="12">The sequence shown here is derived from an EMBL/GenBank/DDBJ whole genome shotgun (WGS) entry which is preliminary data.</text>
</comment>
<dbReference type="FunFam" id="3.40.50.300:FF:000287">
    <property type="entry name" value="Multidrug ABC transporter ATP-binding protein"/>
    <property type="match status" value="1"/>
</dbReference>
<dbReference type="InterPro" id="IPR003593">
    <property type="entry name" value="AAA+_ATPase"/>
</dbReference>
<keyword evidence="5 12" id="KW-0067">ATP-binding</keyword>
<evidence type="ECO:0000256" key="6">
    <source>
        <dbReference type="ARBA" id="ARBA00022989"/>
    </source>
</evidence>
<reference evidence="12 13" key="1">
    <citation type="submission" date="2018-12" db="EMBL/GenBank/DDBJ databases">
        <title>Genomic taxonomy of the Vibrionaceae family.</title>
        <authorList>
            <person name="Gomez-Gil B."/>
            <person name="Enciso-Ibarra K."/>
        </authorList>
    </citation>
    <scope>NUCLEOTIDE SEQUENCE [LARGE SCALE GENOMIC DNA]</scope>
    <source>
        <strain evidence="12 13">CAIM 594</strain>
    </source>
</reference>
<dbReference type="SMART" id="SM00382">
    <property type="entry name" value="AAA"/>
    <property type="match status" value="1"/>
</dbReference>
<accession>A0A427TYS9</accession>
<dbReference type="InterPro" id="IPR039421">
    <property type="entry name" value="Type_1_exporter"/>
</dbReference>
<dbReference type="GO" id="GO:0005886">
    <property type="term" value="C:plasma membrane"/>
    <property type="evidence" value="ECO:0007669"/>
    <property type="project" value="UniProtKB-SubCell"/>
</dbReference>
<evidence type="ECO:0000256" key="8">
    <source>
        <dbReference type="SAM" id="Phobius"/>
    </source>
</evidence>
<evidence type="ECO:0000256" key="7">
    <source>
        <dbReference type="ARBA" id="ARBA00023136"/>
    </source>
</evidence>
<feature type="domain" description="ABC transmembrane type-1" evidence="10">
    <location>
        <begin position="27"/>
        <end position="307"/>
    </location>
</feature>
<dbReference type="SUPFAM" id="SSF52540">
    <property type="entry name" value="P-loop containing nucleoside triphosphate hydrolases"/>
    <property type="match status" value="1"/>
</dbReference>
<dbReference type="InterPro" id="IPR027417">
    <property type="entry name" value="P-loop_NTPase"/>
</dbReference>
<evidence type="ECO:0000256" key="4">
    <source>
        <dbReference type="ARBA" id="ARBA00022741"/>
    </source>
</evidence>
<feature type="domain" description="ABC transporter" evidence="9">
    <location>
        <begin position="343"/>
        <end position="577"/>
    </location>
</feature>
<dbReference type="EMBL" id="RSFA01000125">
    <property type="protein sequence ID" value="RSD29623.1"/>
    <property type="molecule type" value="Genomic_DNA"/>
</dbReference>
<gene>
    <name evidence="12" type="ORF">EJA03_18200</name>
    <name evidence="11" type="ORF">F0225_09930</name>
</gene>
<keyword evidence="4" id="KW-0547">Nucleotide-binding</keyword>
<feature type="transmembrane region" description="Helical" evidence="8">
    <location>
        <begin position="59"/>
        <end position="77"/>
    </location>
</feature>
<dbReference type="RefSeq" id="WP_125323160.1">
    <property type="nucleotide sequence ID" value="NZ_AP024889.1"/>
</dbReference>
<name>A0A427TYS9_9VIBR</name>
<evidence type="ECO:0000259" key="10">
    <source>
        <dbReference type="PROSITE" id="PS50929"/>
    </source>
</evidence>
<keyword evidence="13" id="KW-1185">Reference proteome</keyword>
<dbReference type="InterPro" id="IPR036640">
    <property type="entry name" value="ABC1_TM_sf"/>
</dbReference>
<keyword evidence="3 8" id="KW-0812">Transmembrane</keyword>
<dbReference type="InterPro" id="IPR003439">
    <property type="entry name" value="ABC_transporter-like_ATP-bd"/>
</dbReference>
<feature type="transmembrane region" description="Helical" evidence="8">
    <location>
        <begin position="254"/>
        <end position="272"/>
    </location>
</feature>
<dbReference type="InterPro" id="IPR017871">
    <property type="entry name" value="ABC_transporter-like_CS"/>
</dbReference>
<dbReference type="OrthoDB" id="9802264at2"/>
<evidence type="ECO:0000256" key="2">
    <source>
        <dbReference type="ARBA" id="ARBA00022448"/>
    </source>
</evidence>
<dbReference type="PANTHER" id="PTHR43394">
    <property type="entry name" value="ATP-DEPENDENT PERMEASE MDL1, MITOCHONDRIAL"/>
    <property type="match status" value="1"/>
</dbReference>
<keyword evidence="7 8" id="KW-0472">Membrane</keyword>
<dbReference type="Proteomes" id="UP000269041">
    <property type="component" value="Unassembled WGS sequence"/>
</dbReference>
<proteinExistence type="predicted"/>
<protein>
    <submittedName>
        <fullName evidence="12">ABC transporter ATP-binding protein</fullName>
    </submittedName>
</protein>
<keyword evidence="6 8" id="KW-1133">Transmembrane helix</keyword>
<dbReference type="EMBL" id="VTXC01000022">
    <property type="protein sequence ID" value="NOH71652.1"/>
    <property type="molecule type" value="Genomic_DNA"/>
</dbReference>
<dbReference type="SUPFAM" id="SSF90123">
    <property type="entry name" value="ABC transporter transmembrane region"/>
    <property type="match status" value="1"/>
</dbReference>
<reference evidence="11 14" key="2">
    <citation type="submission" date="2019-09" db="EMBL/GenBank/DDBJ databases">
        <title>Draft genome sequencing and comparative genomics of hatchery-associated Vibrios.</title>
        <authorList>
            <person name="Kehlet-Delgado H."/>
            <person name="Mueller R.S."/>
        </authorList>
    </citation>
    <scope>NUCLEOTIDE SEQUENCE [LARGE SCALE GENOMIC DNA]</scope>
    <source>
        <strain evidence="11 14">99-46-Y</strain>
    </source>
</reference>
<evidence type="ECO:0000259" key="9">
    <source>
        <dbReference type="PROSITE" id="PS50893"/>
    </source>
</evidence>
<evidence type="ECO:0000313" key="14">
    <source>
        <dbReference type="Proteomes" id="UP000565719"/>
    </source>
</evidence>
<dbReference type="GO" id="GO:0016887">
    <property type="term" value="F:ATP hydrolysis activity"/>
    <property type="evidence" value="ECO:0007669"/>
    <property type="project" value="InterPro"/>
</dbReference>
<organism evidence="12 13">
    <name type="scientific">Vibrio pectenicida</name>
    <dbReference type="NCBI Taxonomy" id="62763"/>
    <lineage>
        <taxon>Bacteria</taxon>
        <taxon>Pseudomonadati</taxon>
        <taxon>Pseudomonadota</taxon>
        <taxon>Gammaproteobacteria</taxon>
        <taxon>Vibrionales</taxon>
        <taxon>Vibrionaceae</taxon>
        <taxon>Vibrio</taxon>
    </lineage>
</organism>
<evidence type="ECO:0000256" key="1">
    <source>
        <dbReference type="ARBA" id="ARBA00004651"/>
    </source>
</evidence>
<dbReference type="Proteomes" id="UP000565719">
    <property type="component" value="Unassembled WGS sequence"/>
</dbReference>
<evidence type="ECO:0000313" key="13">
    <source>
        <dbReference type="Proteomes" id="UP000269041"/>
    </source>
</evidence>
<dbReference type="PROSITE" id="PS50929">
    <property type="entry name" value="ABC_TM1F"/>
    <property type="match status" value="1"/>
</dbReference>
<sequence>MNKIDTSYKEVILFVFYHWCTKPKHTLFLVSLAILSSFSDILMPLMAANFTKELLSDGSVYEAFILITVVGLLGIILRQRLSINLARYTLLMMDELGRGAFQRVQAFTSDWHASGFSGTTVRKITRGMWALVSLNDTVFVGLIPIVVMLVGSTVTVWLHWPIVGTALGVIALLFCCVTALLTIAYVAPVAKVGNASDSRLSGVLSDSLSCNSVVKAFAAEQREEQRLSTAMESWKRLTFESWRRSNINGGVQEGLLLLLQTTIFGLLIWLSASGALSMTDITFLITTLFMLQGYLRRVGSNIRHLQRAVSELEAMVEFSNLPIESGQLSEGSQVIHCQGDIVFKRVNFGYLKEPTALLFRNLNLHIKAGERVGLVGYSGSGKSTFIKLIQRLYQVNSGCIMLDGNDINTLDLQSLRSQIALVPQEPILFHRTLAENIAYSKPEASQESVQAAAEFAGIHQRICSLPDGYSTLVGERGVKLSGGERQRVAIARAFLLDAPILILDEATSSLDSESEMHIQQSMEKLMEGRTTLIVAHRLSTIQSMDRILVFDKGEIVEQGTHKQLISNSGLYSRLCQSQVQKNTQYRNT</sequence>
<keyword evidence="2" id="KW-0813">Transport</keyword>
<evidence type="ECO:0000313" key="12">
    <source>
        <dbReference type="EMBL" id="RSD29623.1"/>
    </source>
</evidence>
<dbReference type="PANTHER" id="PTHR43394:SF1">
    <property type="entry name" value="ATP-BINDING CASSETTE SUB-FAMILY B MEMBER 10, MITOCHONDRIAL"/>
    <property type="match status" value="1"/>
</dbReference>
<dbReference type="Pfam" id="PF00664">
    <property type="entry name" value="ABC_membrane"/>
    <property type="match status" value="1"/>
</dbReference>
<dbReference type="Gene3D" id="3.40.50.300">
    <property type="entry name" value="P-loop containing nucleotide triphosphate hydrolases"/>
    <property type="match status" value="1"/>
</dbReference>
<dbReference type="CDD" id="cd07346">
    <property type="entry name" value="ABC_6TM_exporters"/>
    <property type="match status" value="1"/>
</dbReference>
<comment type="subcellular location">
    <subcellularLocation>
        <location evidence="1">Cell membrane</location>
        <topology evidence="1">Multi-pass membrane protein</topology>
    </subcellularLocation>
</comment>
<dbReference type="Gene3D" id="1.20.1560.10">
    <property type="entry name" value="ABC transporter type 1, transmembrane domain"/>
    <property type="match status" value="1"/>
</dbReference>
<dbReference type="Pfam" id="PF00005">
    <property type="entry name" value="ABC_tran"/>
    <property type="match status" value="1"/>
</dbReference>
<dbReference type="InterPro" id="IPR011527">
    <property type="entry name" value="ABC1_TM_dom"/>
</dbReference>